<dbReference type="InterPro" id="IPR017850">
    <property type="entry name" value="Alkaline_phosphatase_core_sf"/>
</dbReference>
<dbReference type="PANTHER" id="PTHR11596:SF85">
    <property type="entry name" value="ALKALINE PHOSPHATASE-RELATED"/>
    <property type="match status" value="1"/>
</dbReference>
<comment type="cofactor">
    <cofactor evidence="8">
        <name>Mg(2+)</name>
        <dbReference type="ChEBI" id="CHEBI:18420"/>
    </cofactor>
    <text evidence="8">Binds 1 Mg(2+) ion.</text>
</comment>
<dbReference type="PRINTS" id="PR00113">
    <property type="entry name" value="ALKPHPHTASE"/>
</dbReference>
<dbReference type="Proteomes" id="UP000015102">
    <property type="component" value="Unassembled WGS sequence"/>
</dbReference>
<feature type="binding site" evidence="8">
    <location>
        <position position="196"/>
    </location>
    <ligand>
        <name>Mg(2+)</name>
        <dbReference type="ChEBI" id="CHEBI:18420"/>
    </ligand>
</feature>
<dbReference type="EMBL" id="CAQQ02076263">
    <property type="status" value="NOT_ANNOTATED_CDS"/>
    <property type="molecule type" value="Genomic_DNA"/>
</dbReference>
<protein>
    <recommendedName>
        <fullName evidence="2 10">Alkaline phosphatase</fullName>
        <ecNumber evidence="2 10">3.1.3.1</ecNumber>
    </recommendedName>
</protein>
<feature type="signal peptide" evidence="12">
    <location>
        <begin position="1"/>
        <end position="16"/>
    </location>
</feature>
<dbReference type="SUPFAM" id="SSF53649">
    <property type="entry name" value="Alkaline phosphatase-like"/>
    <property type="match status" value="1"/>
</dbReference>
<feature type="binding site" evidence="8">
    <location>
        <position position="89"/>
    </location>
    <ligand>
        <name>Zn(2+)</name>
        <dbReference type="ChEBI" id="CHEBI:29105"/>
        <label>2</label>
    </ligand>
</feature>
<sequence>MLRELLLLALASSGLGFKLPSCRNPSECYEERMHPDFEPRIVSRAESSIPKGEETSNFWLDNAKTFVEEQLNRTMNRNYAKNVIFFIGDGMSIPTLAATRNYLGGEEVKLSFEKFPYVGLARTYAVDRIVPDSAATATSYLCGVKANYNTIGINAGVLLNDCNENVANRVTSIAKWSIDAGKSAGVVTTTRVTHASPAGTYASVANRNWENNVEMEEVCGADSSKLNDIAEQLVHGETGKHFKVILGGGKREFIDSKLFEKGRRKGGTIECQVDEIDRLLGLFTNGHMKFHLEDKKQKQPTLAEMTQKAIEMLRKDENGYFLFVEGGKIDIAHHDTSAIYALDETAEFSKAIELARQMTSEEDTLIVVSSDHSHTMSFAGYDERHGDIFGDTNKKADDEKKFLKLSYANGQGFDVYYNTKKNQRRNPKNIDRSSPDAVFPSTLPKESETHGGDDVAVFASGPWSHLFTGAYEQNVLPHLMAYASCVGSGQKSCDN</sequence>
<comment type="cofactor">
    <cofactor evidence="8">
        <name>Zn(2+)</name>
        <dbReference type="ChEBI" id="CHEBI:29105"/>
    </cofactor>
    <text evidence="8">Binds 2 Zn(2+) ions.</text>
</comment>
<keyword evidence="14" id="KW-1185">Reference proteome</keyword>
<feature type="binding site" evidence="8">
    <location>
        <position position="194"/>
    </location>
    <ligand>
        <name>Mg(2+)</name>
        <dbReference type="ChEBI" id="CHEBI:18420"/>
    </ligand>
</feature>
<feature type="binding site" evidence="8">
    <location>
        <position position="330"/>
    </location>
    <ligand>
        <name>Zn(2+)</name>
        <dbReference type="ChEBI" id="CHEBI:29105"/>
        <label>2</label>
    </ligand>
</feature>
<dbReference type="Gene3D" id="3.40.720.10">
    <property type="entry name" value="Alkaline Phosphatase, subunit A"/>
    <property type="match status" value="2"/>
</dbReference>
<feature type="chain" id="PRO_5004588247" description="Alkaline phosphatase" evidence="12">
    <location>
        <begin position="17"/>
        <end position="495"/>
    </location>
</feature>
<comment type="catalytic activity">
    <reaction evidence="10">
        <text>a phosphate monoester + H2O = an alcohol + phosphate</text>
        <dbReference type="Rhea" id="RHEA:15017"/>
        <dbReference type="ChEBI" id="CHEBI:15377"/>
        <dbReference type="ChEBI" id="CHEBI:30879"/>
        <dbReference type="ChEBI" id="CHEBI:43474"/>
        <dbReference type="ChEBI" id="CHEBI:67140"/>
        <dbReference type="EC" id="3.1.3.1"/>
    </reaction>
</comment>
<evidence type="ECO:0000256" key="3">
    <source>
        <dbReference type="ARBA" id="ARBA00022723"/>
    </source>
</evidence>
<keyword evidence="4 10" id="KW-0378">Hydrolase</keyword>
<feature type="binding site" evidence="8">
    <location>
        <position position="89"/>
    </location>
    <ligand>
        <name>Mg(2+)</name>
        <dbReference type="ChEBI" id="CHEBI:18420"/>
    </ligand>
</feature>
<dbReference type="PANTHER" id="PTHR11596">
    <property type="entry name" value="ALKALINE PHOSPHATASE"/>
    <property type="match status" value="1"/>
</dbReference>
<feature type="binding site" evidence="8">
    <location>
        <position position="450"/>
    </location>
    <ligand>
        <name>Zn(2+)</name>
        <dbReference type="ChEBI" id="CHEBI:29105"/>
        <label>2</label>
    </ligand>
</feature>
<dbReference type="InterPro" id="IPR001952">
    <property type="entry name" value="Alkaline_phosphatase"/>
</dbReference>
<feature type="active site" description="Phosphoserine intermediate" evidence="7">
    <location>
        <position position="133"/>
    </location>
</feature>
<feature type="binding site" evidence="8">
    <location>
        <position position="334"/>
    </location>
    <ligand>
        <name>Zn(2+)</name>
        <dbReference type="ChEBI" id="CHEBI:29105"/>
        <label>2</label>
    </ligand>
</feature>
<evidence type="ECO:0000256" key="11">
    <source>
        <dbReference type="SAM" id="MobiDB-lite"/>
    </source>
</evidence>
<evidence type="ECO:0000313" key="13">
    <source>
        <dbReference type="EnsemblMetazoa" id="MESCA002080-PA"/>
    </source>
</evidence>
<organism evidence="13 14">
    <name type="scientific">Megaselia scalaris</name>
    <name type="common">Humpbacked fly</name>
    <name type="synonym">Phora scalaris</name>
    <dbReference type="NCBI Taxonomy" id="36166"/>
    <lineage>
        <taxon>Eukaryota</taxon>
        <taxon>Metazoa</taxon>
        <taxon>Ecdysozoa</taxon>
        <taxon>Arthropoda</taxon>
        <taxon>Hexapoda</taxon>
        <taxon>Insecta</taxon>
        <taxon>Pterygota</taxon>
        <taxon>Neoptera</taxon>
        <taxon>Endopterygota</taxon>
        <taxon>Diptera</taxon>
        <taxon>Brachycera</taxon>
        <taxon>Muscomorpha</taxon>
        <taxon>Platypezoidea</taxon>
        <taxon>Phoridae</taxon>
        <taxon>Megaseliini</taxon>
        <taxon>Megaselia</taxon>
    </lineage>
</organism>
<feature type="binding site" evidence="8">
    <location>
        <position position="372"/>
    </location>
    <ligand>
        <name>Zn(2+)</name>
        <dbReference type="ChEBI" id="CHEBI:29105"/>
        <label>2</label>
    </ligand>
</feature>
<comment type="similarity">
    <text evidence="1 9">Belongs to the alkaline phosphatase family.</text>
</comment>
<evidence type="ECO:0000256" key="9">
    <source>
        <dbReference type="RuleBase" id="RU003946"/>
    </source>
</evidence>
<dbReference type="EnsemblMetazoa" id="MESCA002080-RA">
    <property type="protein sequence ID" value="MESCA002080-PA"/>
    <property type="gene ID" value="MESCA002080"/>
</dbReference>
<reference evidence="13" key="2">
    <citation type="submission" date="2015-06" db="UniProtKB">
        <authorList>
            <consortium name="EnsemblMetazoa"/>
        </authorList>
    </citation>
    <scope>IDENTIFICATION</scope>
</reference>
<feature type="binding site" evidence="8">
    <location>
        <position position="325"/>
    </location>
    <ligand>
        <name>Mg(2+)</name>
        <dbReference type="ChEBI" id="CHEBI:18420"/>
    </ligand>
</feature>
<keyword evidence="12" id="KW-0732">Signal</keyword>
<keyword evidence="5 8" id="KW-0862">Zinc</keyword>
<dbReference type="AlphaFoldDB" id="T1GFD9"/>
<dbReference type="GO" id="GO:0046872">
    <property type="term" value="F:metal ion binding"/>
    <property type="evidence" value="ECO:0007669"/>
    <property type="project" value="UniProtKB-KW"/>
</dbReference>
<dbReference type="CDD" id="cd16012">
    <property type="entry name" value="ALP"/>
    <property type="match status" value="1"/>
</dbReference>
<evidence type="ECO:0000256" key="6">
    <source>
        <dbReference type="ARBA" id="ARBA00022842"/>
    </source>
</evidence>
<dbReference type="STRING" id="36166.T1GFD9"/>
<feature type="region of interest" description="Disordered" evidence="11">
    <location>
        <begin position="419"/>
        <end position="453"/>
    </location>
</feature>
<dbReference type="SMART" id="SM00098">
    <property type="entry name" value="alkPPc"/>
    <property type="match status" value="1"/>
</dbReference>
<keyword evidence="6 8" id="KW-0460">Magnesium</keyword>
<evidence type="ECO:0000256" key="8">
    <source>
        <dbReference type="PIRSR" id="PIRSR601952-2"/>
    </source>
</evidence>
<dbReference type="InterPro" id="IPR018299">
    <property type="entry name" value="Alkaline_phosphatase_AS"/>
</dbReference>
<keyword evidence="3 8" id="KW-0479">Metal-binding</keyword>
<evidence type="ECO:0000256" key="7">
    <source>
        <dbReference type="PIRSR" id="PIRSR601952-1"/>
    </source>
</evidence>
<name>T1GFD9_MEGSC</name>
<evidence type="ECO:0000256" key="5">
    <source>
        <dbReference type="ARBA" id="ARBA00022833"/>
    </source>
</evidence>
<proteinExistence type="inferred from homology"/>
<evidence type="ECO:0000256" key="12">
    <source>
        <dbReference type="SAM" id="SignalP"/>
    </source>
</evidence>
<feature type="binding site" evidence="8">
    <location>
        <position position="371"/>
    </location>
    <ligand>
        <name>Zn(2+)</name>
        <dbReference type="ChEBI" id="CHEBI:29105"/>
        <label>2</label>
    </ligand>
</feature>
<reference evidence="14" key="1">
    <citation type="submission" date="2013-02" db="EMBL/GenBank/DDBJ databases">
        <authorList>
            <person name="Hughes D."/>
        </authorList>
    </citation>
    <scope>NUCLEOTIDE SEQUENCE</scope>
    <source>
        <strain>Durham</strain>
        <strain evidence="14">NC isolate 2 -- Noor lab</strain>
    </source>
</reference>
<evidence type="ECO:0000256" key="10">
    <source>
        <dbReference type="RuleBase" id="RU003947"/>
    </source>
</evidence>
<evidence type="ECO:0000313" key="14">
    <source>
        <dbReference type="Proteomes" id="UP000015102"/>
    </source>
</evidence>
<dbReference type="OMA" id="GDCQAMA"/>
<evidence type="ECO:0000256" key="4">
    <source>
        <dbReference type="ARBA" id="ARBA00022801"/>
    </source>
</evidence>
<evidence type="ECO:0000256" key="2">
    <source>
        <dbReference type="ARBA" id="ARBA00012647"/>
    </source>
</evidence>
<dbReference type="Pfam" id="PF00245">
    <property type="entry name" value="Alk_phosphatase"/>
    <property type="match status" value="1"/>
</dbReference>
<accession>T1GFD9</accession>
<dbReference type="HOGENOM" id="CLU_008539_4_0_1"/>
<evidence type="ECO:0000256" key="1">
    <source>
        <dbReference type="ARBA" id="ARBA00005984"/>
    </source>
</evidence>
<dbReference type="GO" id="GO:0004035">
    <property type="term" value="F:alkaline phosphatase activity"/>
    <property type="evidence" value="ECO:0007669"/>
    <property type="project" value="UniProtKB-EC"/>
</dbReference>
<dbReference type="EC" id="3.1.3.1" evidence="2 10"/>
<dbReference type="PROSITE" id="PS00123">
    <property type="entry name" value="ALKALINE_PHOSPHATASE"/>
    <property type="match status" value="1"/>
</dbReference>